<reference evidence="5 6" key="1">
    <citation type="submission" date="2020-08" db="EMBL/GenBank/DDBJ databases">
        <title>Genomic Encyclopedia of Type Strains, Phase IV (KMG-IV): sequencing the most valuable type-strain genomes for metagenomic binning, comparative biology and taxonomic classification.</title>
        <authorList>
            <person name="Goeker M."/>
        </authorList>
    </citation>
    <scope>NUCLEOTIDE SEQUENCE [LARGE SCALE GENOMIC DNA]</scope>
    <source>
        <strain evidence="5 6">DSM 11805</strain>
    </source>
</reference>
<dbReference type="InterPro" id="IPR003313">
    <property type="entry name" value="AraC-bd"/>
</dbReference>
<organism evidence="5 6">
    <name type="scientific">Gracilibacillus halotolerans</name>
    <dbReference type="NCBI Taxonomy" id="74386"/>
    <lineage>
        <taxon>Bacteria</taxon>
        <taxon>Bacillati</taxon>
        <taxon>Bacillota</taxon>
        <taxon>Bacilli</taxon>
        <taxon>Bacillales</taxon>
        <taxon>Bacillaceae</taxon>
        <taxon>Gracilibacillus</taxon>
    </lineage>
</organism>
<feature type="domain" description="HTH araC/xylS-type" evidence="4">
    <location>
        <begin position="180"/>
        <end position="278"/>
    </location>
</feature>
<gene>
    <name evidence="5" type="ORF">GGQ92_001796</name>
</gene>
<protein>
    <submittedName>
        <fullName evidence="5">AraC-like DNA-binding protein</fullName>
    </submittedName>
</protein>
<evidence type="ECO:0000256" key="3">
    <source>
        <dbReference type="ARBA" id="ARBA00023163"/>
    </source>
</evidence>
<dbReference type="PROSITE" id="PS00041">
    <property type="entry name" value="HTH_ARAC_FAMILY_1"/>
    <property type="match status" value="1"/>
</dbReference>
<comment type="caution">
    <text evidence="5">The sequence shown here is derived from an EMBL/GenBank/DDBJ whole genome shotgun (WGS) entry which is preliminary data.</text>
</comment>
<dbReference type="AlphaFoldDB" id="A0A841RNK6"/>
<dbReference type="SMART" id="SM00342">
    <property type="entry name" value="HTH_ARAC"/>
    <property type="match status" value="1"/>
</dbReference>
<dbReference type="SUPFAM" id="SSF46689">
    <property type="entry name" value="Homeodomain-like"/>
    <property type="match status" value="2"/>
</dbReference>
<dbReference type="GO" id="GO:0043565">
    <property type="term" value="F:sequence-specific DNA binding"/>
    <property type="evidence" value="ECO:0007669"/>
    <property type="project" value="InterPro"/>
</dbReference>
<dbReference type="Proteomes" id="UP000572212">
    <property type="component" value="Unassembled WGS sequence"/>
</dbReference>
<evidence type="ECO:0000313" key="5">
    <source>
        <dbReference type="EMBL" id="MBB6513006.1"/>
    </source>
</evidence>
<evidence type="ECO:0000313" key="6">
    <source>
        <dbReference type="Proteomes" id="UP000572212"/>
    </source>
</evidence>
<dbReference type="InterPro" id="IPR020449">
    <property type="entry name" value="Tscrpt_reg_AraC-type_HTH"/>
</dbReference>
<dbReference type="PRINTS" id="PR00032">
    <property type="entry name" value="HTHARAC"/>
</dbReference>
<keyword evidence="6" id="KW-1185">Reference proteome</keyword>
<dbReference type="RefSeq" id="WP_246384305.1">
    <property type="nucleotide sequence ID" value="NZ_BAAACU010000053.1"/>
</dbReference>
<dbReference type="PANTHER" id="PTHR43280">
    <property type="entry name" value="ARAC-FAMILY TRANSCRIPTIONAL REGULATOR"/>
    <property type="match status" value="1"/>
</dbReference>
<dbReference type="PANTHER" id="PTHR43280:SF28">
    <property type="entry name" value="HTH-TYPE TRANSCRIPTIONAL ACTIVATOR RHAS"/>
    <property type="match status" value="1"/>
</dbReference>
<dbReference type="InterPro" id="IPR018060">
    <property type="entry name" value="HTH_AraC"/>
</dbReference>
<keyword evidence="1" id="KW-0805">Transcription regulation</keyword>
<dbReference type="GO" id="GO:0003700">
    <property type="term" value="F:DNA-binding transcription factor activity"/>
    <property type="evidence" value="ECO:0007669"/>
    <property type="project" value="InterPro"/>
</dbReference>
<dbReference type="PROSITE" id="PS01124">
    <property type="entry name" value="HTH_ARAC_FAMILY_2"/>
    <property type="match status" value="1"/>
</dbReference>
<dbReference type="EMBL" id="JACHON010000007">
    <property type="protein sequence ID" value="MBB6513006.1"/>
    <property type="molecule type" value="Genomic_DNA"/>
</dbReference>
<evidence type="ECO:0000256" key="1">
    <source>
        <dbReference type="ARBA" id="ARBA00023015"/>
    </source>
</evidence>
<keyword evidence="3" id="KW-0804">Transcription</keyword>
<dbReference type="InterPro" id="IPR037923">
    <property type="entry name" value="HTH-like"/>
</dbReference>
<dbReference type="InterPro" id="IPR018062">
    <property type="entry name" value="HTH_AraC-typ_CS"/>
</dbReference>
<dbReference type="Pfam" id="PF12833">
    <property type="entry name" value="HTH_18"/>
    <property type="match status" value="1"/>
</dbReference>
<proteinExistence type="predicted"/>
<name>A0A841RNK6_9BACI</name>
<dbReference type="Gene3D" id="2.60.120.280">
    <property type="entry name" value="Regulatory protein AraC"/>
    <property type="match status" value="1"/>
</dbReference>
<dbReference type="Gene3D" id="1.10.10.60">
    <property type="entry name" value="Homeodomain-like"/>
    <property type="match status" value="2"/>
</dbReference>
<keyword evidence="2 5" id="KW-0238">DNA-binding</keyword>
<accession>A0A841RNK6</accession>
<evidence type="ECO:0000256" key="2">
    <source>
        <dbReference type="ARBA" id="ARBA00023125"/>
    </source>
</evidence>
<dbReference type="InterPro" id="IPR009057">
    <property type="entry name" value="Homeodomain-like_sf"/>
</dbReference>
<dbReference type="SUPFAM" id="SSF51215">
    <property type="entry name" value="Regulatory protein AraC"/>
    <property type="match status" value="1"/>
</dbReference>
<evidence type="ECO:0000259" key="4">
    <source>
        <dbReference type="PROSITE" id="PS01124"/>
    </source>
</evidence>
<dbReference type="Pfam" id="PF02311">
    <property type="entry name" value="AraC_binding"/>
    <property type="match status" value="1"/>
</dbReference>
<sequence length="290" mass="33750">MQPHTYGFRFTGEHQKRVAGLYAIGKETQIHQSYQWDGLVREEKDIIVFQYTLSGQGAIRIGNEEHRLDKGKAFIVKVPSDHCYYLPKESSEWEFIYITTFGQEMEHFYRSIVEKKGNIIELDRHANPIKHIERVIDKVRSAGIHHSYEASGYAYTFMMELMQYLEYGSSSLNELPIAIAKAVSYIEANYSDDLSLDDIVSVSEVSKYHFIRLFSKTMNKTPIQYVTKVRLEKAVELLQTTNLPIEEIAYETGFQSGNYFSKVFKQYFNTSPGKYRHSKGHMPVNRLFFN</sequence>